<proteinExistence type="predicted"/>
<dbReference type="EMBL" id="CABEEZ010000125">
    <property type="protein sequence ID" value="VTR51964.1"/>
    <property type="molecule type" value="Genomic_DNA"/>
</dbReference>
<dbReference type="AlphaFoldDB" id="A0A4U9W1S6"/>
<protein>
    <submittedName>
        <fullName evidence="1">Macrolide transporter ATP-binding /permease protein</fullName>
    </submittedName>
</protein>
<keyword evidence="1" id="KW-0067">ATP-binding</keyword>
<sequence>MAALLELSNIRRSYQSGDQTLEVLKSVQPADRCR</sequence>
<reference evidence="1" key="1">
    <citation type="submission" date="2019-05" db="EMBL/GenBank/DDBJ databases">
        <authorList>
            <consortium name="Pathogen Informatics"/>
        </authorList>
    </citation>
    <scope>NUCLEOTIDE SEQUENCE [LARGE SCALE GENOMIC DNA]</scope>
    <source>
        <strain evidence="1">NCTC12965</strain>
    </source>
</reference>
<keyword evidence="1" id="KW-0547">Nucleotide-binding</keyword>
<dbReference type="GO" id="GO:0005524">
    <property type="term" value="F:ATP binding"/>
    <property type="evidence" value="ECO:0007669"/>
    <property type="project" value="UniProtKB-KW"/>
</dbReference>
<gene>
    <name evidence="1" type="ORF">NCTC12965_06273</name>
</gene>
<accession>A0A4U9W1S6</accession>
<evidence type="ECO:0000313" key="1">
    <source>
        <dbReference type="EMBL" id="VTR51964.1"/>
    </source>
</evidence>
<organism evidence="1">
    <name type="scientific">Serratia fonticola</name>
    <dbReference type="NCBI Taxonomy" id="47917"/>
    <lineage>
        <taxon>Bacteria</taxon>
        <taxon>Pseudomonadati</taxon>
        <taxon>Pseudomonadota</taxon>
        <taxon>Gammaproteobacteria</taxon>
        <taxon>Enterobacterales</taxon>
        <taxon>Yersiniaceae</taxon>
        <taxon>Serratia</taxon>
    </lineage>
</organism>
<name>A0A4U9W1S6_SERFO</name>